<dbReference type="SUPFAM" id="SSF54427">
    <property type="entry name" value="NTF2-like"/>
    <property type="match status" value="1"/>
</dbReference>
<name>A0A4R0J325_9ACTN</name>
<evidence type="ECO:0000313" key="3">
    <source>
        <dbReference type="Proteomes" id="UP000294225"/>
    </source>
</evidence>
<reference evidence="2 3" key="1">
    <citation type="submission" date="2019-02" db="EMBL/GenBank/DDBJ databases">
        <title>Kribbella capetownensis sp. nov. and Kribbella speibonae sp. nov., isolated from soil.</title>
        <authorList>
            <person name="Curtis S.M."/>
            <person name="Norton I."/>
            <person name="Everest G.J."/>
            <person name="Meyers P.R."/>
        </authorList>
    </citation>
    <scope>NUCLEOTIDE SEQUENCE [LARGE SCALE GENOMIC DNA]</scope>
    <source>
        <strain evidence="2 3">YM55</strain>
    </source>
</reference>
<dbReference type="Pfam" id="PF12680">
    <property type="entry name" value="SnoaL_2"/>
    <property type="match status" value="1"/>
</dbReference>
<sequence length="129" mass="14512">MTTELSQRSAREVLDDHLNIANEWVGAPSLDEILAEDLRRNVAEDIVILMNRGTFRGYDGVRELALALADELPDHEAFEYTYVAAEGNVGLLEWSYQDSKVQVRDGVDSYVIENGKIVAQTIHYTVEGR</sequence>
<accession>A0A4R0J325</accession>
<dbReference type="AlphaFoldDB" id="A0A4R0J325"/>
<protein>
    <submittedName>
        <fullName evidence="2">Nuclear transport factor 2 family protein</fullName>
    </submittedName>
</protein>
<gene>
    <name evidence="2" type="ORF">E0H92_18705</name>
</gene>
<dbReference type="InterPro" id="IPR032710">
    <property type="entry name" value="NTF2-like_dom_sf"/>
</dbReference>
<evidence type="ECO:0000313" key="2">
    <source>
        <dbReference type="EMBL" id="TCC38458.1"/>
    </source>
</evidence>
<dbReference type="Proteomes" id="UP000294225">
    <property type="component" value="Unassembled WGS sequence"/>
</dbReference>
<evidence type="ECO:0000259" key="1">
    <source>
        <dbReference type="Pfam" id="PF12680"/>
    </source>
</evidence>
<proteinExistence type="predicted"/>
<comment type="caution">
    <text evidence="2">The sequence shown here is derived from an EMBL/GenBank/DDBJ whole genome shotgun (WGS) entry which is preliminary data.</text>
</comment>
<organism evidence="2 3">
    <name type="scientific">Kribbella speibonae</name>
    <dbReference type="NCBI Taxonomy" id="1572660"/>
    <lineage>
        <taxon>Bacteria</taxon>
        <taxon>Bacillati</taxon>
        <taxon>Actinomycetota</taxon>
        <taxon>Actinomycetes</taxon>
        <taxon>Propionibacteriales</taxon>
        <taxon>Kribbellaceae</taxon>
        <taxon>Kribbella</taxon>
    </lineage>
</organism>
<dbReference type="Gene3D" id="3.10.450.50">
    <property type="match status" value="1"/>
</dbReference>
<dbReference type="InterPro" id="IPR037401">
    <property type="entry name" value="SnoaL-like"/>
</dbReference>
<dbReference type="EMBL" id="SJKC01000002">
    <property type="protein sequence ID" value="TCC38458.1"/>
    <property type="molecule type" value="Genomic_DNA"/>
</dbReference>
<dbReference type="RefSeq" id="WP_131497081.1">
    <property type="nucleotide sequence ID" value="NZ_SJKC01000002.1"/>
</dbReference>
<feature type="domain" description="SnoaL-like" evidence="1">
    <location>
        <begin position="36"/>
        <end position="119"/>
    </location>
</feature>